<evidence type="ECO:0000256" key="6">
    <source>
        <dbReference type="ARBA" id="ARBA00022989"/>
    </source>
</evidence>
<gene>
    <name evidence="10" type="ORF">CKO45_32195</name>
</gene>
<evidence type="ECO:0000313" key="11">
    <source>
        <dbReference type="Proteomes" id="UP000697995"/>
    </source>
</evidence>
<evidence type="ECO:0000256" key="3">
    <source>
        <dbReference type="ARBA" id="ARBA00022475"/>
    </source>
</evidence>
<dbReference type="InterPro" id="IPR024989">
    <property type="entry name" value="MFS_assoc_dom"/>
</dbReference>
<feature type="transmembrane region" description="Helical" evidence="8">
    <location>
        <begin position="169"/>
        <end position="188"/>
    </location>
</feature>
<evidence type="ECO:0000256" key="7">
    <source>
        <dbReference type="ARBA" id="ARBA00023136"/>
    </source>
</evidence>
<keyword evidence="11" id="KW-1185">Reference proteome</keyword>
<feature type="non-terminal residue" evidence="10">
    <location>
        <position position="197"/>
    </location>
</feature>
<evidence type="ECO:0000256" key="1">
    <source>
        <dbReference type="ARBA" id="ARBA00004429"/>
    </source>
</evidence>
<evidence type="ECO:0000256" key="4">
    <source>
        <dbReference type="ARBA" id="ARBA00022519"/>
    </source>
</evidence>
<keyword evidence="2" id="KW-0813">Transport</keyword>
<dbReference type="PANTHER" id="PTHR23522">
    <property type="entry name" value="BLL5896 PROTEIN"/>
    <property type="match status" value="1"/>
</dbReference>
<sequence length="197" mass="19104">MAHQDFPSASRPGAGGSATRGVLARHLLLFALVFAAYGVEAPFLPALLAEGGLSASALGLVLAAGTAMRLLSAPLAAAAADRFGAPRLLLCGALLASALLGCGYALAGGLAALLLVHLLVSAALAPVNPLADALAAGGRYGLVRGAGSAAFVGGTLLAGVAVADGGLVWVVWLNAGLLALGALAVLALPMPPPPPRP</sequence>
<keyword evidence="6 8" id="KW-1133">Transmembrane helix</keyword>
<dbReference type="SUPFAM" id="SSF103473">
    <property type="entry name" value="MFS general substrate transporter"/>
    <property type="match status" value="1"/>
</dbReference>
<name>A0ABS1D8R5_9PROT</name>
<feature type="transmembrane region" description="Helical" evidence="8">
    <location>
        <begin position="142"/>
        <end position="163"/>
    </location>
</feature>
<dbReference type="InterPro" id="IPR020846">
    <property type="entry name" value="MFS_dom"/>
</dbReference>
<evidence type="ECO:0000256" key="8">
    <source>
        <dbReference type="SAM" id="Phobius"/>
    </source>
</evidence>
<feature type="transmembrane region" description="Helical" evidence="8">
    <location>
        <begin position="55"/>
        <end position="76"/>
    </location>
</feature>
<feature type="transmembrane region" description="Helical" evidence="8">
    <location>
        <begin position="88"/>
        <end position="106"/>
    </location>
</feature>
<comment type="caution">
    <text evidence="10">The sequence shown here is derived from an EMBL/GenBank/DDBJ whole genome shotgun (WGS) entry which is preliminary data.</text>
</comment>
<proteinExistence type="predicted"/>
<feature type="transmembrane region" description="Helical" evidence="8">
    <location>
        <begin position="27"/>
        <end position="49"/>
    </location>
</feature>
<keyword evidence="7 8" id="KW-0472">Membrane</keyword>
<dbReference type="Proteomes" id="UP000697995">
    <property type="component" value="Unassembled WGS sequence"/>
</dbReference>
<keyword evidence="5 8" id="KW-0812">Transmembrane</keyword>
<organism evidence="10 11">
    <name type="scientific">Paracraurococcus ruber</name>
    <dbReference type="NCBI Taxonomy" id="77675"/>
    <lineage>
        <taxon>Bacteria</taxon>
        <taxon>Pseudomonadati</taxon>
        <taxon>Pseudomonadota</taxon>
        <taxon>Alphaproteobacteria</taxon>
        <taxon>Acetobacterales</taxon>
        <taxon>Roseomonadaceae</taxon>
        <taxon>Paracraurococcus</taxon>
    </lineage>
</organism>
<dbReference type="PANTHER" id="PTHR23522:SF10">
    <property type="entry name" value="3-PHENYLPROPIONIC ACID TRANSPORTER-RELATED"/>
    <property type="match status" value="1"/>
</dbReference>
<reference evidence="10 11" key="1">
    <citation type="journal article" date="2020" name="Microorganisms">
        <title>Osmotic Adaptation and Compatible Solute Biosynthesis of Phototrophic Bacteria as Revealed from Genome Analyses.</title>
        <authorList>
            <person name="Imhoff J.F."/>
            <person name="Rahn T."/>
            <person name="Kunzel S."/>
            <person name="Keller A."/>
            <person name="Neulinger S.C."/>
        </authorList>
    </citation>
    <scope>NUCLEOTIDE SEQUENCE [LARGE SCALE GENOMIC DNA]</scope>
    <source>
        <strain evidence="10 11">DSM 15382</strain>
    </source>
</reference>
<evidence type="ECO:0000256" key="5">
    <source>
        <dbReference type="ARBA" id="ARBA00022692"/>
    </source>
</evidence>
<evidence type="ECO:0000256" key="2">
    <source>
        <dbReference type="ARBA" id="ARBA00022448"/>
    </source>
</evidence>
<dbReference type="Pfam" id="PF12832">
    <property type="entry name" value="MFS_1_like"/>
    <property type="match status" value="1"/>
</dbReference>
<feature type="domain" description="Major facilitator superfamily (MFS) profile" evidence="9">
    <location>
        <begin position="19"/>
        <end position="197"/>
    </location>
</feature>
<comment type="subcellular location">
    <subcellularLocation>
        <location evidence="1">Cell inner membrane</location>
        <topology evidence="1">Multi-pass membrane protein</topology>
    </subcellularLocation>
</comment>
<evidence type="ECO:0000313" key="10">
    <source>
        <dbReference type="EMBL" id="MBK1662830.1"/>
    </source>
</evidence>
<dbReference type="PROSITE" id="PS50850">
    <property type="entry name" value="MFS"/>
    <property type="match status" value="1"/>
</dbReference>
<dbReference type="RefSeq" id="WP_200307010.1">
    <property type="nucleotide sequence ID" value="NZ_NRSG01000796.1"/>
</dbReference>
<protein>
    <recommendedName>
        <fullName evidence="9">Major facilitator superfamily (MFS) profile domain-containing protein</fullName>
    </recommendedName>
</protein>
<evidence type="ECO:0000259" key="9">
    <source>
        <dbReference type="PROSITE" id="PS50850"/>
    </source>
</evidence>
<dbReference type="InterPro" id="IPR036259">
    <property type="entry name" value="MFS_trans_sf"/>
</dbReference>
<accession>A0ABS1D8R5</accession>
<dbReference type="Gene3D" id="1.20.1250.20">
    <property type="entry name" value="MFS general substrate transporter like domains"/>
    <property type="match status" value="1"/>
</dbReference>
<keyword evidence="3" id="KW-1003">Cell membrane</keyword>
<keyword evidence="4" id="KW-0997">Cell inner membrane</keyword>
<dbReference type="EMBL" id="NRSG01000796">
    <property type="protein sequence ID" value="MBK1662830.1"/>
    <property type="molecule type" value="Genomic_DNA"/>
</dbReference>